<evidence type="ECO:0000313" key="1">
    <source>
        <dbReference type="EMBL" id="GAA5154671.1"/>
    </source>
</evidence>
<comment type="caution">
    <text evidence="1">The sequence shown here is derived from an EMBL/GenBank/DDBJ whole genome shotgun (WGS) entry which is preliminary data.</text>
</comment>
<sequence length="80" mass="8470">MKRRADDGVVKTYAHPLDFKPRHCAGTGCAHDHAGASVPLPPGGLVMGGMLARTRRTVARVVTGRDPRLADPRTPTGRAS</sequence>
<evidence type="ECO:0000313" key="2">
    <source>
        <dbReference type="Proteomes" id="UP001500221"/>
    </source>
</evidence>
<keyword evidence="2" id="KW-1185">Reference proteome</keyword>
<proteinExistence type="predicted"/>
<name>A0ABP9Q0F0_9ACTN</name>
<gene>
    <name evidence="1" type="ORF">GCM10023340_38620</name>
</gene>
<organism evidence="1 2">
    <name type="scientific">Nocardioides marinquilinus</name>
    <dbReference type="NCBI Taxonomy" id="1210400"/>
    <lineage>
        <taxon>Bacteria</taxon>
        <taxon>Bacillati</taxon>
        <taxon>Actinomycetota</taxon>
        <taxon>Actinomycetes</taxon>
        <taxon>Propionibacteriales</taxon>
        <taxon>Nocardioidaceae</taxon>
        <taxon>Nocardioides</taxon>
    </lineage>
</organism>
<dbReference type="Proteomes" id="UP001500221">
    <property type="component" value="Unassembled WGS sequence"/>
</dbReference>
<reference evidence="2" key="1">
    <citation type="journal article" date="2019" name="Int. J. Syst. Evol. Microbiol.">
        <title>The Global Catalogue of Microorganisms (GCM) 10K type strain sequencing project: providing services to taxonomists for standard genome sequencing and annotation.</title>
        <authorList>
            <consortium name="The Broad Institute Genomics Platform"/>
            <consortium name="The Broad Institute Genome Sequencing Center for Infectious Disease"/>
            <person name="Wu L."/>
            <person name="Ma J."/>
        </authorList>
    </citation>
    <scope>NUCLEOTIDE SEQUENCE [LARGE SCALE GENOMIC DNA]</scope>
    <source>
        <strain evidence="2">JCM 18459</strain>
    </source>
</reference>
<protein>
    <submittedName>
        <fullName evidence="1">Uncharacterized protein</fullName>
    </submittedName>
</protein>
<dbReference type="EMBL" id="BAABKG010000005">
    <property type="protein sequence ID" value="GAA5154671.1"/>
    <property type="molecule type" value="Genomic_DNA"/>
</dbReference>
<accession>A0ABP9Q0F0</accession>